<dbReference type="Pfam" id="PF13946">
    <property type="entry name" value="DUF4214"/>
    <property type="match status" value="1"/>
</dbReference>
<accession>A0AAU8L8U9</accession>
<dbReference type="AlphaFoldDB" id="A0AAU8L8U9"/>
<dbReference type="RefSeq" id="WP_024694433.1">
    <property type="nucleotide sequence ID" value="NZ_CP159361.1"/>
</dbReference>
<reference evidence="2" key="2">
    <citation type="submission" date="2024-07" db="EMBL/GenBank/DDBJ databases">
        <title>A complete genome sequence for Pseudomonas syringae CC1417.</title>
        <authorList>
            <person name="Baltrus D.A."/>
        </authorList>
    </citation>
    <scope>NUCLEOTIDE SEQUENCE</scope>
    <source>
        <strain evidence="2">CC1417</strain>
        <plasmid evidence="2">pCC1417</plasmid>
    </source>
</reference>
<evidence type="ECO:0000259" key="1">
    <source>
        <dbReference type="Pfam" id="PF13946"/>
    </source>
</evidence>
<geneLocation type="plasmid" evidence="2">
    <name>pCC1417</name>
</geneLocation>
<evidence type="ECO:0000313" key="2">
    <source>
        <dbReference type="EMBL" id="XCN65355.1"/>
    </source>
</evidence>
<name>A0AAU8L8U9_PSESX</name>
<sequence>MATTTTQIQQLYVAYLGRAADKAGLDYWSTQLNGTPATLTLDDLRANFVNEQPEYAAAYGGLSRVDTVTKIYNNLFGRAPDAAGLTYWTTGGGVNVSADDLLVAFINGAGTADAATITNKVLVSELYTSAAGTNYLAADAKSVITGVTDSSATLTAALAKLTDGSLSGIALGTATVNLKASVSADAAVTSYEANQLAAIKAIGAQLETLTKANAQLPDQTVNAAATTYTAADTDLSGDLTAARAGALAGKTTATLTTEAATAATDLTTAANALRTTDAASVDKITAFDAASKAVIANKAVATDTVTEVTGALQAYGSIAGNATVWNKALADAGGATDAAGIYAFLTATTTTAAQVTAITNDFAGVTSFTAFGTAAAQDKLAVKATADLSTATTALNSTEGNAYIAAYNTDATAKLNVTASTALDALDASYKTIDTAHDALTAAQTAATAKLATADVGAVAAGTVTFTDDANKAQVFYFPTTKKADGSDGVVTLEAGKDSLYIGEGYTLNKTAALGSTGITGADNNSLEVFFVKETGSNFVKAVIETSVAASTTVTTGTLPVAVDNVSVITLTGVTDVSQVTFANGVISHV</sequence>
<dbReference type="InterPro" id="IPR025282">
    <property type="entry name" value="DUF4214"/>
</dbReference>
<proteinExistence type="predicted"/>
<protein>
    <submittedName>
        <fullName evidence="2">DUF4214 domain-containing protein</fullName>
    </submittedName>
</protein>
<organism evidence="2">
    <name type="scientific">Pseudomonas syringae CC1417</name>
    <dbReference type="NCBI Taxonomy" id="1357272"/>
    <lineage>
        <taxon>Bacteria</taxon>
        <taxon>Pseudomonadati</taxon>
        <taxon>Pseudomonadota</taxon>
        <taxon>Gammaproteobacteria</taxon>
        <taxon>Pseudomonadales</taxon>
        <taxon>Pseudomonadaceae</taxon>
        <taxon>Pseudomonas</taxon>
        <taxon>Pseudomonas syringae</taxon>
    </lineage>
</organism>
<dbReference type="EMBL" id="CP159361">
    <property type="protein sequence ID" value="XCN65355.1"/>
    <property type="molecule type" value="Genomic_DNA"/>
</dbReference>
<feature type="domain" description="DUF4214" evidence="1">
    <location>
        <begin position="51"/>
        <end position="91"/>
    </location>
</feature>
<reference evidence="2" key="1">
    <citation type="journal article" date="2014" name="Genome Announc.">
        <title>Draft Genome Sequences of a Phylogenetically Diverse Suite of Pseudomonas syringae Strains from Multiple Source Populations.</title>
        <authorList>
            <person name="Baltrus D.A."/>
            <person name="Yourstone S."/>
            <person name="Lind A."/>
            <person name="Guilbaud C."/>
            <person name="Sands D.C."/>
            <person name="Jones C.D."/>
            <person name="Morris C.E."/>
            <person name="Dangl J.L."/>
        </authorList>
    </citation>
    <scope>NUCLEOTIDE SEQUENCE</scope>
    <source>
        <strain evidence="2">CC1417</strain>
    </source>
</reference>
<keyword evidence="2" id="KW-0614">Plasmid</keyword>
<gene>
    <name evidence="2" type="ORF">N011_00250</name>
</gene>